<protein>
    <submittedName>
        <fullName evidence="2">Uncharacterized protein</fullName>
    </submittedName>
</protein>
<name>A0ABS8W1P9_DATST</name>
<evidence type="ECO:0000313" key="3">
    <source>
        <dbReference type="Proteomes" id="UP000823775"/>
    </source>
</evidence>
<organism evidence="2 3">
    <name type="scientific">Datura stramonium</name>
    <name type="common">Jimsonweed</name>
    <name type="synonym">Common thornapple</name>
    <dbReference type="NCBI Taxonomy" id="4076"/>
    <lineage>
        <taxon>Eukaryota</taxon>
        <taxon>Viridiplantae</taxon>
        <taxon>Streptophyta</taxon>
        <taxon>Embryophyta</taxon>
        <taxon>Tracheophyta</taxon>
        <taxon>Spermatophyta</taxon>
        <taxon>Magnoliopsida</taxon>
        <taxon>eudicotyledons</taxon>
        <taxon>Gunneridae</taxon>
        <taxon>Pentapetalae</taxon>
        <taxon>asterids</taxon>
        <taxon>lamiids</taxon>
        <taxon>Solanales</taxon>
        <taxon>Solanaceae</taxon>
        <taxon>Solanoideae</taxon>
        <taxon>Datureae</taxon>
        <taxon>Datura</taxon>
    </lineage>
</organism>
<proteinExistence type="predicted"/>
<evidence type="ECO:0000256" key="1">
    <source>
        <dbReference type="SAM" id="MobiDB-lite"/>
    </source>
</evidence>
<dbReference type="Proteomes" id="UP000823775">
    <property type="component" value="Unassembled WGS sequence"/>
</dbReference>
<evidence type="ECO:0000313" key="2">
    <source>
        <dbReference type="EMBL" id="MCE2055979.1"/>
    </source>
</evidence>
<feature type="region of interest" description="Disordered" evidence="1">
    <location>
        <begin position="1"/>
        <end position="49"/>
    </location>
</feature>
<reference evidence="2 3" key="1">
    <citation type="journal article" date="2021" name="BMC Genomics">
        <title>Datura genome reveals duplications of psychoactive alkaloid biosynthetic genes and high mutation rate following tissue culture.</title>
        <authorList>
            <person name="Rajewski A."/>
            <person name="Carter-House D."/>
            <person name="Stajich J."/>
            <person name="Litt A."/>
        </authorList>
    </citation>
    <scope>NUCLEOTIDE SEQUENCE [LARGE SCALE GENOMIC DNA]</scope>
    <source>
        <strain evidence="2">AR-01</strain>
    </source>
</reference>
<comment type="caution">
    <text evidence="2">The sequence shown here is derived from an EMBL/GenBank/DDBJ whole genome shotgun (WGS) entry which is preliminary data.</text>
</comment>
<keyword evidence="3" id="KW-1185">Reference proteome</keyword>
<feature type="non-terminal residue" evidence="2">
    <location>
        <position position="107"/>
    </location>
</feature>
<feature type="compositionally biased region" description="Basic and acidic residues" evidence="1">
    <location>
        <begin position="1"/>
        <end position="24"/>
    </location>
</feature>
<dbReference type="EMBL" id="JACEIK010006615">
    <property type="protein sequence ID" value="MCE2055979.1"/>
    <property type="molecule type" value="Genomic_DNA"/>
</dbReference>
<accession>A0ABS8W1P9</accession>
<gene>
    <name evidence="2" type="ORF">HAX54_043862</name>
</gene>
<sequence length="107" mass="12126">MEREVEESSKKNQTSKKGERKEKVTMSIDMKFSSDKENNPSKSILIFEGPAPKRKGTQISNVSGYTFSVKSYSTTNKNVEQFVELDKERVLKGKFIDASIVSKPRMA</sequence>